<feature type="region of interest" description="Disordered" evidence="7">
    <location>
        <begin position="1"/>
        <end position="40"/>
    </location>
</feature>
<dbReference type="GO" id="GO:0006123">
    <property type="term" value="P:mitochondrial electron transport, cytochrome c to oxygen"/>
    <property type="evidence" value="ECO:0007669"/>
    <property type="project" value="TreeGrafter"/>
</dbReference>
<dbReference type="PIRSF" id="PIRSF000277">
    <property type="entry name" value="COX6A1"/>
    <property type="match status" value="1"/>
</dbReference>
<evidence type="ECO:0008006" key="10">
    <source>
        <dbReference type="Google" id="ProtNLM"/>
    </source>
</evidence>
<keyword evidence="4" id="KW-0496">Mitochondrion</keyword>
<dbReference type="AlphaFoldDB" id="A0A9Q0FYZ1"/>
<evidence type="ECO:0000256" key="3">
    <source>
        <dbReference type="ARBA" id="ARBA00022946"/>
    </source>
</evidence>
<keyword evidence="3" id="KW-0809">Transit peptide</keyword>
<evidence type="ECO:0000256" key="6">
    <source>
        <dbReference type="RuleBase" id="RU004396"/>
    </source>
</evidence>
<proteinExistence type="inferred from homology"/>
<keyword evidence="2" id="KW-0999">Mitochondrion inner membrane</keyword>
<reference evidence="8" key="1">
    <citation type="submission" date="2022-02" db="EMBL/GenBank/DDBJ databases">
        <authorList>
            <person name="Henning P.M."/>
            <person name="McCubbin A.G."/>
            <person name="Shore J.S."/>
        </authorList>
    </citation>
    <scope>NUCLEOTIDE SEQUENCE</scope>
    <source>
        <strain evidence="8">F60SS</strain>
        <tissue evidence="8">Leaves</tissue>
    </source>
</reference>
<dbReference type="Gene3D" id="4.10.95.10">
    <property type="entry name" value="Cytochrome c oxidase, subunit VIa"/>
    <property type="match status" value="1"/>
</dbReference>
<dbReference type="Proteomes" id="UP001141552">
    <property type="component" value="Unassembled WGS sequence"/>
</dbReference>
<accession>A0A9Q0FYZ1</accession>
<organism evidence="8 9">
    <name type="scientific">Turnera subulata</name>
    <dbReference type="NCBI Taxonomy" id="218843"/>
    <lineage>
        <taxon>Eukaryota</taxon>
        <taxon>Viridiplantae</taxon>
        <taxon>Streptophyta</taxon>
        <taxon>Embryophyta</taxon>
        <taxon>Tracheophyta</taxon>
        <taxon>Spermatophyta</taxon>
        <taxon>Magnoliopsida</taxon>
        <taxon>eudicotyledons</taxon>
        <taxon>Gunneridae</taxon>
        <taxon>Pentapetalae</taxon>
        <taxon>rosids</taxon>
        <taxon>fabids</taxon>
        <taxon>Malpighiales</taxon>
        <taxon>Passifloraceae</taxon>
        <taxon>Turnera</taxon>
    </lineage>
</organism>
<dbReference type="PANTHER" id="PTHR11504:SF0">
    <property type="entry name" value="CYTOCHROME C OXIDASE SUBUNIT"/>
    <property type="match status" value="1"/>
</dbReference>
<protein>
    <recommendedName>
        <fullName evidence="10">Cytochrome c oxidase subunit</fullName>
    </recommendedName>
</protein>
<dbReference type="SUPFAM" id="SSF81411">
    <property type="entry name" value="Mitochondrial cytochrome c oxidase subunit VIa"/>
    <property type="match status" value="1"/>
</dbReference>
<dbReference type="InterPro" id="IPR001349">
    <property type="entry name" value="Cyt_c_oxidase_su6a"/>
</dbReference>
<reference evidence="8" key="2">
    <citation type="journal article" date="2023" name="Plants (Basel)">
        <title>Annotation of the Turnera subulata (Passifloraceae) Draft Genome Reveals the S-Locus Evolved after the Divergence of Turneroideae from Passifloroideae in a Stepwise Manner.</title>
        <authorList>
            <person name="Henning P.M."/>
            <person name="Roalson E.H."/>
            <person name="Mir W."/>
            <person name="McCubbin A.G."/>
            <person name="Shore J.S."/>
        </authorList>
    </citation>
    <scope>NUCLEOTIDE SEQUENCE</scope>
    <source>
        <strain evidence="8">F60SS</strain>
    </source>
</reference>
<gene>
    <name evidence="8" type="ORF">Tsubulata_000254</name>
</gene>
<dbReference type="EMBL" id="JAKUCV010003099">
    <property type="protein sequence ID" value="KAJ4840161.1"/>
    <property type="molecule type" value="Genomic_DNA"/>
</dbReference>
<comment type="caution">
    <text evidence="8">The sequence shown here is derived from an EMBL/GenBank/DDBJ whole genome shotgun (WGS) entry which is preliminary data.</text>
</comment>
<dbReference type="OrthoDB" id="5947505at2759"/>
<comment type="similarity">
    <text evidence="6">Belongs to the cytochrome c oxidase subunit 6A family.</text>
</comment>
<evidence type="ECO:0000313" key="8">
    <source>
        <dbReference type="EMBL" id="KAJ4840161.1"/>
    </source>
</evidence>
<comment type="subcellular location">
    <subcellularLocation>
        <location evidence="1">Mitochondrion inner membrane</location>
    </subcellularLocation>
</comment>
<dbReference type="PANTHER" id="PTHR11504">
    <property type="entry name" value="CYTOCHROME C OXIDASE POLYPEPTIDE VIA"/>
    <property type="match status" value="1"/>
</dbReference>
<sequence length="104" mass="11876">MAMAMMRSSHLRNTTLLRSGCRSSAPPKRGFASTSQQHEDAQEAAKWQKITFLGITTCFLLACNVLSKGHHHHEEPPAYQYLHIRSKEFPWGPDGLFELKRHDD</sequence>
<evidence type="ECO:0000256" key="2">
    <source>
        <dbReference type="ARBA" id="ARBA00022792"/>
    </source>
</evidence>
<name>A0A9Q0FYZ1_9ROSI</name>
<evidence type="ECO:0000313" key="9">
    <source>
        <dbReference type="Proteomes" id="UP001141552"/>
    </source>
</evidence>
<dbReference type="GO" id="GO:0005743">
    <property type="term" value="C:mitochondrial inner membrane"/>
    <property type="evidence" value="ECO:0007669"/>
    <property type="project" value="UniProtKB-SubCell"/>
</dbReference>
<keyword evidence="9" id="KW-1185">Reference proteome</keyword>
<evidence type="ECO:0000256" key="7">
    <source>
        <dbReference type="SAM" id="MobiDB-lite"/>
    </source>
</evidence>
<dbReference type="FunFam" id="4.10.95.10:FF:000002">
    <property type="entry name" value="Cytochrome c oxidase subunit Via"/>
    <property type="match status" value="1"/>
</dbReference>
<keyword evidence="5" id="KW-0472">Membrane</keyword>
<dbReference type="Pfam" id="PF02046">
    <property type="entry name" value="COX6A"/>
    <property type="match status" value="1"/>
</dbReference>
<evidence type="ECO:0000256" key="5">
    <source>
        <dbReference type="ARBA" id="ARBA00023136"/>
    </source>
</evidence>
<dbReference type="InterPro" id="IPR036418">
    <property type="entry name" value="Cyt_c_oxidase_su6a_sf"/>
</dbReference>
<evidence type="ECO:0000256" key="4">
    <source>
        <dbReference type="ARBA" id="ARBA00023128"/>
    </source>
</evidence>
<evidence type="ECO:0000256" key="1">
    <source>
        <dbReference type="ARBA" id="ARBA00004273"/>
    </source>
</evidence>
<dbReference type="GO" id="GO:0030234">
    <property type="term" value="F:enzyme regulator activity"/>
    <property type="evidence" value="ECO:0007669"/>
    <property type="project" value="TreeGrafter"/>
</dbReference>